<proteinExistence type="predicted"/>
<dbReference type="InterPro" id="IPR023214">
    <property type="entry name" value="HAD_sf"/>
</dbReference>
<evidence type="ECO:0000313" key="3">
    <source>
        <dbReference type="EMBL" id="CAG9621499.1"/>
    </source>
</evidence>
<dbReference type="InterPro" id="IPR036412">
    <property type="entry name" value="HAD-like_sf"/>
</dbReference>
<keyword evidence="1 3" id="KW-0378">Hydrolase</keyword>
<name>A0ABM8YNX7_9BACI</name>
<dbReference type="EC" id="3.1.3.18" evidence="3"/>
<dbReference type="SFLD" id="SFLDS00003">
    <property type="entry name" value="Haloacid_Dehalogenase"/>
    <property type="match status" value="1"/>
</dbReference>
<dbReference type="PANTHER" id="PTHR43434:SF1">
    <property type="entry name" value="PHOSPHOGLYCOLATE PHOSPHATASE"/>
    <property type="match status" value="1"/>
</dbReference>
<dbReference type="GO" id="GO:0008967">
    <property type="term" value="F:phosphoglycolate phosphatase activity"/>
    <property type="evidence" value="ECO:0007669"/>
    <property type="project" value="UniProtKB-EC"/>
</dbReference>
<dbReference type="Gene3D" id="3.40.50.1000">
    <property type="entry name" value="HAD superfamily/HAD-like"/>
    <property type="match status" value="1"/>
</dbReference>
<dbReference type="RefSeq" id="WP_230501389.1">
    <property type="nucleotide sequence ID" value="NZ_CAKJTJ010000011.1"/>
</dbReference>
<accession>A0ABM8YNX7</accession>
<dbReference type="PANTHER" id="PTHR43434">
    <property type="entry name" value="PHOSPHOGLYCOLATE PHOSPHATASE"/>
    <property type="match status" value="1"/>
</dbReference>
<dbReference type="SUPFAM" id="SSF56784">
    <property type="entry name" value="HAD-like"/>
    <property type="match status" value="1"/>
</dbReference>
<evidence type="ECO:0000256" key="1">
    <source>
        <dbReference type="ARBA" id="ARBA00022801"/>
    </source>
</evidence>
<dbReference type="SFLD" id="SFLDG01129">
    <property type="entry name" value="C1.5:_HAD__Beta-PGM__Phosphata"/>
    <property type="match status" value="1"/>
</dbReference>
<evidence type="ECO:0000313" key="4">
    <source>
        <dbReference type="Proteomes" id="UP000789833"/>
    </source>
</evidence>
<sequence>MHNIRTIVFDLDGTLYEDTHHFRYYADLLREMLPKEYQASFEKDYSAVETDQHTLKIGRVYDAKEDLILAHQNGNVIDGWQWDGEKVTKEELNSLYPNTLEFDLFTMLSIGDLWWIPVSIAKHYGLSSEDAYSAFLQTREHMMTDSFILEPLKEFAQVLEKLHGKYKLVLMTNSPQTDSDVILKKLGFTSYFHEKIFEANKPASTSEQLTYISNKFNVSFEEMLSIGDNYINEILPAARLGCHTICIDSFNLFEESESNITVKNLAELAELLENDLLNEHQSESF</sequence>
<gene>
    <name evidence="3" type="primary">gph_1</name>
    <name evidence="3" type="ORF">BACCIP111883_02272</name>
</gene>
<comment type="caution">
    <text evidence="3">The sequence shown here is derived from an EMBL/GenBank/DDBJ whole genome shotgun (WGS) entry which is preliminary data.</text>
</comment>
<dbReference type="Pfam" id="PF00702">
    <property type="entry name" value="Hydrolase"/>
    <property type="match status" value="1"/>
</dbReference>
<reference evidence="3 4" key="1">
    <citation type="submission" date="2021-10" db="EMBL/GenBank/DDBJ databases">
        <authorList>
            <person name="Criscuolo A."/>
        </authorList>
    </citation>
    <scope>NUCLEOTIDE SEQUENCE [LARGE SCALE GENOMIC DNA]</scope>
    <source>
        <strain evidence="4">CIP 111883</strain>
    </source>
</reference>
<protein>
    <submittedName>
        <fullName evidence="3">Phosphoglycolate phosphatase</fullName>
        <ecNumber evidence="3">3.1.3.18</ecNumber>
    </submittedName>
</protein>
<dbReference type="Proteomes" id="UP000789833">
    <property type="component" value="Unassembled WGS sequence"/>
</dbReference>
<organism evidence="3 4">
    <name type="scientific">Sutcliffiella rhizosphaerae</name>
    <dbReference type="NCBI Taxonomy" id="2880967"/>
    <lineage>
        <taxon>Bacteria</taxon>
        <taxon>Bacillati</taxon>
        <taxon>Bacillota</taxon>
        <taxon>Bacilli</taxon>
        <taxon>Bacillales</taxon>
        <taxon>Bacillaceae</taxon>
        <taxon>Sutcliffiella</taxon>
    </lineage>
</organism>
<keyword evidence="4" id="KW-1185">Reference proteome</keyword>
<evidence type="ECO:0000256" key="2">
    <source>
        <dbReference type="ARBA" id="ARBA00022842"/>
    </source>
</evidence>
<dbReference type="EMBL" id="CAKJTJ010000011">
    <property type="protein sequence ID" value="CAG9621499.1"/>
    <property type="molecule type" value="Genomic_DNA"/>
</dbReference>
<dbReference type="InterPro" id="IPR050155">
    <property type="entry name" value="HAD-like_hydrolase_sf"/>
</dbReference>
<keyword evidence="2" id="KW-0460">Magnesium</keyword>